<dbReference type="PANTHER" id="PTHR43133:SF8">
    <property type="entry name" value="RNA POLYMERASE SIGMA FACTOR HI_1459-RELATED"/>
    <property type="match status" value="1"/>
</dbReference>
<keyword evidence="4" id="KW-0238">DNA-binding</keyword>
<dbReference type="InterPro" id="IPR013325">
    <property type="entry name" value="RNA_pol_sigma_r2"/>
</dbReference>
<evidence type="ECO:0000313" key="9">
    <source>
        <dbReference type="Proteomes" id="UP000032360"/>
    </source>
</evidence>
<dbReference type="InterPro" id="IPR039425">
    <property type="entry name" value="RNA_pol_sigma-70-like"/>
</dbReference>
<evidence type="ECO:0000313" key="8">
    <source>
        <dbReference type="EMBL" id="KJF15483.1"/>
    </source>
</evidence>
<dbReference type="PANTHER" id="PTHR43133">
    <property type="entry name" value="RNA POLYMERASE ECF-TYPE SIGMA FACTO"/>
    <property type="match status" value="1"/>
</dbReference>
<dbReference type="Gene3D" id="1.10.1740.10">
    <property type="match status" value="1"/>
</dbReference>
<dbReference type="InterPro" id="IPR036388">
    <property type="entry name" value="WH-like_DNA-bd_sf"/>
</dbReference>
<sequence>MVTDYDFSQILSGSKEGDVDSLAQLWKWFNPMLVKYLAVVAPTLADDISQDVWISVSRSVKGFEGTSNSFRNYLLTVAKNKVTDYRRAGIRGSRLISRIETQVHTISNDSLEIDRIGDGELIQVLQRFLPPALAEVVFMRYLIGMSVDEVAVVIGRSPENVRVISHRGLSRLRELYGARVPGVVAMVGEPQ</sequence>
<evidence type="ECO:0000256" key="5">
    <source>
        <dbReference type="ARBA" id="ARBA00023163"/>
    </source>
</evidence>
<dbReference type="InterPro" id="IPR007630">
    <property type="entry name" value="RNA_pol_sigma70_r4"/>
</dbReference>
<dbReference type="OrthoDB" id="5501064at2"/>
<evidence type="ECO:0000259" key="7">
    <source>
        <dbReference type="Pfam" id="PF04545"/>
    </source>
</evidence>
<evidence type="ECO:0000256" key="1">
    <source>
        <dbReference type="ARBA" id="ARBA00010641"/>
    </source>
</evidence>
<dbReference type="Proteomes" id="UP000032360">
    <property type="component" value="Unassembled WGS sequence"/>
</dbReference>
<organism evidence="8 9">
    <name type="scientific">Acidithrix ferrooxidans</name>
    <dbReference type="NCBI Taxonomy" id="1280514"/>
    <lineage>
        <taxon>Bacteria</taxon>
        <taxon>Bacillati</taxon>
        <taxon>Actinomycetota</taxon>
        <taxon>Acidimicrobiia</taxon>
        <taxon>Acidimicrobiales</taxon>
        <taxon>Acidimicrobiaceae</taxon>
        <taxon>Acidithrix</taxon>
    </lineage>
</organism>
<gene>
    <name evidence="8" type="primary">sigD2</name>
    <name evidence="8" type="ORF">AXFE_36750</name>
</gene>
<reference evidence="8 9" key="1">
    <citation type="submission" date="2015-01" db="EMBL/GenBank/DDBJ databases">
        <title>Draft genome of the acidophilic iron oxidizer Acidithrix ferrooxidans strain Py-F3.</title>
        <authorList>
            <person name="Poehlein A."/>
            <person name="Eisen S."/>
            <person name="Schloemann M."/>
            <person name="Johnson B.D."/>
            <person name="Daniel R."/>
            <person name="Muehling M."/>
        </authorList>
    </citation>
    <scope>NUCLEOTIDE SEQUENCE [LARGE SCALE GENOMIC DNA]</scope>
    <source>
        <strain evidence="8 9">Py-F3</strain>
    </source>
</reference>
<dbReference type="GO" id="GO:0016987">
    <property type="term" value="F:sigma factor activity"/>
    <property type="evidence" value="ECO:0007669"/>
    <property type="project" value="UniProtKB-KW"/>
</dbReference>
<dbReference type="GO" id="GO:0006352">
    <property type="term" value="P:DNA-templated transcription initiation"/>
    <property type="evidence" value="ECO:0007669"/>
    <property type="project" value="InterPro"/>
</dbReference>
<comment type="similarity">
    <text evidence="1">Belongs to the sigma-70 factor family. ECF subfamily.</text>
</comment>
<dbReference type="STRING" id="1280514.AXFE_36750"/>
<dbReference type="SUPFAM" id="SSF88946">
    <property type="entry name" value="Sigma2 domain of RNA polymerase sigma factors"/>
    <property type="match status" value="1"/>
</dbReference>
<dbReference type="Pfam" id="PF04545">
    <property type="entry name" value="Sigma70_r4"/>
    <property type="match status" value="1"/>
</dbReference>
<dbReference type="SUPFAM" id="SSF88659">
    <property type="entry name" value="Sigma3 and sigma4 domains of RNA polymerase sigma factors"/>
    <property type="match status" value="1"/>
</dbReference>
<keyword evidence="9" id="KW-1185">Reference proteome</keyword>
<keyword evidence="5" id="KW-0804">Transcription</keyword>
<dbReference type="NCBIfam" id="TIGR02937">
    <property type="entry name" value="sigma70-ECF"/>
    <property type="match status" value="1"/>
</dbReference>
<dbReference type="AlphaFoldDB" id="A0A0D8HC24"/>
<dbReference type="InterPro" id="IPR013324">
    <property type="entry name" value="RNA_pol_sigma_r3/r4-like"/>
</dbReference>
<dbReference type="CDD" id="cd06171">
    <property type="entry name" value="Sigma70_r4"/>
    <property type="match status" value="1"/>
</dbReference>
<evidence type="ECO:0000259" key="6">
    <source>
        <dbReference type="Pfam" id="PF04542"/>
    </source>
</evidence>
<proteinExistence type="inferred from homology"/>
<comment type="caution">
    <text evidence="8">The sequence shown here is derived from an EMBL/GenBank/DDBJ whole genome shotgun (WGS) entry which is preliminary data.</text>
</comment>
<keyword evidence="2" id="KW-0805">Transcription regulation</keyword>
<dbReference type="InterPro" id="IPR007627">
    <property type="entry name" value="RNA_pol_sigma70_r2"/>
</dbReference>
<feature type="domain" description="RNA polymerase sigma-70 region 2" evidence="6">
    <location>
        <begin position="42"/>
        <end position="88"/>
    </location>
</feature>
<evidence type="ECO:0000256" key="2">
    <source>
        <dbReference type="ARBA" id="ARBA00023015"/>
    </source>
</evidence>
<dbReference type="RefSeq" id="WP_052607256.1">
    <property type="nucleotide sequence ID" value="NZ_JXYS01000157.1"/>
</dbReference>
<evidence type="ECO:0000256" key="3">
    <source>
        <dbReference type="ARBA" id="ARBA00023082"/>
    </source>
</evidence>
<keyword evidence="3" id="KW-0731">Sigma factor</keyword>
<accession>A0A0D8HC24</accession>
<dbReference type="EMBL" id="JXYS01000157">
    <property type="protein sequence ID" value="KJF15483.1"/>
    <property type="molecule type" value="Genomic_DNA"/>
</dbReference>
<protein>
    <submittedName>
        <fullName evidence="8">ECF RNA polymerase sigma factor SigD</fullName>
    </submittedName>
</protein>
<dbReference type="Gene3D" id="1.10.10.10">
    <property type="entry name" value="Winged helix-like DNA-binding domain superfamily/Winged helix DNA-binding domain"/>
    <property type="match status" value="1"/>
</dbReference>
<feature type="domain" description="RNA polymerase sigma-70 region 4" evidence="7">
    <location>
        <begin position="129"/>
        <end position="174"/>
    </location>
</feature>
<dbReference type="Pfam" id="PF04542">
    <property type="entry name" value="Sigma70_r2"/>
    <property type="match status" value="1"/>
</dbReference>
<dbReference type="InterPro" id="IPR014284">
    <property type="entry name" value="RNA_pol_sigma-70_dom"/>
</dbReference>
<dbReference type="GO" id="GO:0003677">
    <property type="term" value="F:DNA binding"/>
    <property type="evidence" value="ECO:0007669"/>
    <property type="project" value="UniProtKB-KW"/>
</dbReference>
<evidence type="ECO:0000256" key="4">
    <source>
        <dbReference type="ARBA" id="ARBA00023125"/>
    </source>
</evidence>
<name>A0A0D8HC24_9ACTN</name>